<proteinExistence type="predicted"/>
<comment type="caution">
    <text evidence="2">The sequence shown here is derived from an EMBL/GenBank/DDBJ whole genome shotgun (WGS) entry which is preliminary data.</text>
</comment>
<reference evidence="2" key="1">
    <citation type="journal article" date="2015" name="Nature">
        <title>Complex archaea that bridge the gap between prokaryotes and eukaryotes.</title>
        <authorList>
            <person name="Spang A."/>
            <person name="Saw J.H."/>
            <person name="Jorgensen S.L."/>
            <person name="Zaremba-Niedzwiedzka K."/>
            <person name="Martijn J."/>
            <person name="Lind A.E."/>
            <person name="van Eijk R."/>
            <person name="Schleper C."/>
            <person name="Guy L."/>
            <person name="Ettema T.J."/>
        </authorList>
    </citation>
    <scope>NUCLEOTIDE SEQUENCE</scope>
</reference>
<protein>
    <submittedName>
        <fullName evidence="2">Uncharacterized protein</fullName>
    </submittedName>
</protein>
<gene>
    <name evidence="2" type="ORF">LCGC14_1949540</name>
</gene>
<feature type="region of interest" description="Disordered" evidence="1">
    <location>
        <begin position="628"/>
        <end position="648"/>
    </location>
</feature>
<organism evidence="2">
    <name type="scientific">marine sediment metagenome</name>
    <dbReference type="NCBI Taxonomy" id="412755"/>
    <lineage>
        <taxon>unclassified sequences</taxon>
        <taxon>metagenomes</taxon>
        <taxon>ecological metagenomes</taxon>
    </lineage>
</organism>
<dbReference type="AlphaFoldDB" id="A0A0F9FI68"/>
<name>A0A0F9FI68_9ZZZZ</name>
<sequence>MANTDFPFVNLDGVTPRVDKPAGINVGLTRPNLPEFTNDLSFSNIDLSKYSKYFKPYGGVFPTFTDIGEFRAEVQRPSEKWLHGLVKFGGKVGTSFLEPFVDLTYGVGNAISQGKFTSMFDSEVTRAFDQFNDYLAKNFPNYYTQRETIAPVFSPQNWFTANFWSDKVLGGAAFTVGTLLNAYTTMGIFSALKGVQLGLKAGHTGAKAAMATKNTLGKLGKQSVEDLIRVGSSYKFKNGAEALTASMFSVTGEAGLESRELGKVLRSELGKLVKKGEISQSEADSRVETAMATAFAANVVIVGTSQFLQFGKLFQRGYRPNRIRLNKIVKDGEKFAQKLPETGFGKFAHKTLGARIAVRDMLTEAKEEGLQFLTQKALESKYGEEIIKDGTIAIYDGLKELFTTKEGQENMLIGAILGAGSHFGKLIGSSKIEPYNRIRETATGKTVDLLNKHFTKDDNLLYKLVANAGKQIAATERKEYYLSKDDIFNYKNEEAKEFAAIVRSFADLGALDILNEQIDAFGTMSQADFDLMIDPHKDTEVQKDKDEYIIEIKDKIRRYSKIHQSIEHRFSDRLPEYRSNLYFSAIAVEDLANREITIKDEIKERTGIDYADFSGLRSRQYYERAKEKIRDAAKPDKDKPDKPEEKIPTDNKEIFDSAFTDAVNEWLGDHQDEVSEEDVKHLTETIADLSNIHSLRQRYLDVYDYLLSEKGQKDTKTEEVHKEVAEQDSKYVKELEEDLVKFKEDKNKNKLNF</sequence>
<evidence type="ECO:0000313" key="2">
    <source>
        <dbReference type="EMBL" id="KKL85958.1"/>
    </source>
</evidence>
<feature type="non-terminal residue" evidence="2">
    <location>
        <position position="753"/>
    </location>
</feature>
<dbReference type="EMBL" id="LAZR01021255">
    <property type="protein sequence ID" value="KKL85958.1"/>
    <property type="molecule type" value="Genomic_DNA"/>
</dbReference>
<evidence type="ECO:0000256" key="1">
    <source>
        <dbReference type="SAM" id="MobiDB-lite"/>
    </source>
</evidence>
<accession>A0A0F9FI68</accession>